<organism evidence="1 2">
    <name type="scientific">Globodera rostochiensis</name>
    <name type="common">Golden nematode worm</name>
    <name type="synonym">Heterodera rostochiensis</name>
    <dbReference type="NCBI Taxonomy" id="31243"/>
    <lineage>
        <taxon>Eukaryota</taxon>
        <taxon>Metazoa</taxon>
        <taxon>Ecdysozoa</taxon>
        <taxon>Nematoda</taxon>
        <taxon>Chromadorea</taxon>
        <taxon>Rhabditida</taxon>
        <taxon>Tylenchina</taxon>
        <taxon>Tylenchomorpha</taxon>
        <taxon>Tylenchoidea</taxon>
        <taxon>Heteroderidae</taxon>
        <taxon>Heteroderinae</taxon>
        <taxon>Globodera</taxon>
    </lineage>
</organism>
<name>A0A914GX60_GLORO</name>
<keyword evidence="1" id="KW-1185">Reference proteome</keyword>
<dbReference type="AlphaFoldDB" id="A0A914GX60"/>
<protein>
    <submittedName>
        <fullName evidence="2">Uncharacterized protein</fullName>
    </submittedName>
</protein>
<reference evidence="2" key="1">
    <citation type="submission" date="2022-11" db="UniProtKB">
        <authorList>
            <consortium name="WormBaseParasite"/>
        </authorList>
    </citation>
    <scope>IDENTIFICATION</scope>
</reference>
<sequence>MHLTRFCSLYSNCDHRRVFRSSKCHPHAASTSLLLRLSLLLAFSLIVSPARAFILQELPLYRNIRNQRLSPANRPSNGLHNGGGAATFLLRSSRAFNFHRMNRLQDFWRHRSETLKRLAQAQDAAAVLWK</sequence>
<dbReference type="Proteomes" id="UP000887572">
    <property type="component" value="Unplaced"/>
</dbReference>
<evidence type="ECO:0000313" key="1">
    <source>
        <dbReference type="Proteomes" id="UP000887572"/>
    </source>
</evidence>
<evidence type="ECO:0000313" key="2">
    <source>
        <dbReference type="WBParaSite" id="Gr19_v10_g11984.t1"/>
    </source>
</evidence>
<proteinExistence type="predicted"/>
<accession>A0A914GX60</accession>
<dbReference type="WBParaSite" id="Gr19_v10_g11984.t1">
    <property type="protein sequence ID" value="Gr19_v10_g11984.t1"/>
    <property type="gene ID" value="Gr19_v10_g11984"/>
</dbReference>